<dbReference type="GO" id="GO:0006935">
    <property type="term" value="P:chemotaxis"/>
    <property type="evidence" value="ECO:0007669"/>
    <property type="project" value="UniProtKB-KW"/>
</dbReference>
<keyword evidence="6" id="KW-0145">Chemotaxis</keyword>
<evidence type="ECO:0000256" key="5">
    <source>
        <dbReference type="ARBA" id="ARBA00022475"/>
    </source>
</evidence>
<dbReference type="GO" id="GO:0005886">
    <property type="term" value="C:plasma membrane"/>
    <property type="evidence" value="ECO:0007669"/>
    <property type="project" value="UniProtKB-SubCell"/>
</dbReference>
<dbReference type="PRINTS" id="PR00954">
    <property type="entry name" value="FLGMOTORFLIG"/>
</dbReference>
<evidence type="ECO:0000259" key="12">
    <source>
        <dbReference type="Pfam" id="PF14842"/>
    </source>
</evidence>
<keyword evidence="13" id="KW-0966">Cell projection</keyword>
<organism evidence="13 14">
    <name type="scientific">Actinokineospora auranticolor</name>
    <dbReference type="NCBI Taxonomy" id="155976"/>
    <lineage>
        <taxon>Bacteria</taxon>
        <taxon>Bacillati</taxon>
        <taxon>Actinomycetota</taxon>
        <taxon>Actinomycetes</taxon>
        <taxon>Pseudonocardiales</taxon>
        <taxon>Pseudonocardiaceae</taxon>
        <taxon>Actinokineospora</taxon>
    </lineage>
</organism>
<comment type="similarity">
    <text evidence="3">Belongs to the FliG family.</text>
</comment>
<evidence type="ECO:0000256" key="9">
    <source>
        <dbReference type="ARBA" id="ARBA00023143"/>
    </source>
</evidence>
<evidence type="ECO:0000256" key="8">
    <source>
        <dbReference type="ARBA" id="ARBA00023136"/>
    </source>
</evidence>
<name>A0A2S6GML8_9PSEU</name>
<dbReference type="GO" id="GO:0071973">
    <property type="term" value="P:bacterial-type flagellum-dependent cell motility"/>
    <property type="evidence" value="ECO:0007669"/>
    <property type="project" value="InterPro"/>
</dbReference>
<evidence type="ECO:0000313" key="14">
    <source>
        <dbReference type="Proteomes" id="UP000239203"/>
    </source>
</evidence>
<keyword evidence="14" id="KW-1185">Reference proteome</keyword>
<feature type="domain" description="Flagellar motor switch protein FliG C-terminal" evidence="10">
    <location>
        <begin position="222"/>
        <end position="328"/>
    </location>
</feature>
<accession>A0A2S6GML8</accession>
<evidence type="ECO:0000256" key="4">
    <source>
        <dbReference type="ARBA" id="ARBA00021870"/>
    </source>
</evidence>
<dbReference type="Pfam" id="PF14841">
    <property type="entry name" value="FliG_M"/>
    <property type="match status" value="1"/>
</dbReference>
<dbReference type="SUPFAM" id="SSF48029">
    <property type="entry name" value="FliG"/>
    <property type="match status" value="2"/>
</dbReference>
<dbReference type="NCBIfam" id="TIGR00207">
    <property type="entry name" value="fliG"/>
    <property type="match status" value="1"/>
</dbReference>
<evidence type="ECO:0000256" key="2">
    <source>
        <dbReference type="ARBA" id="ARBA00004413"/>
    </source>
</evidence>
<dbReference type="InterPro" id="IPR000090">
    <property type="entry name" value="Flg_Motor_Flig"/>
</dbReference>
<keyword evidence="13" id="KW-0282">Flagellum</keyword>
<proteinExistence type="inferred from homology"/>
<dbReference type="GO" id="GO:0003774">
    <property type="term" value="F:cytoskeletal motor activity"/>
    <property type="evidence" value="ECO:0007669"/>
    <property type="project" value="InterPro"/>
</dbReference>
<dbReference type="OrthoDB" id="9780302at2"/>
<dbReference type="InterPro" id="IPR028263">
    <property type="entry name" value="FliG_N"/>
</dbReference>
<protein>
    <recommendedName>
        <fullName evidence="4">Flagellar motor switch protein FliG</fullName>
    </recommendedName>
</protein>
<dbReference type="PIRSF" id="PIRSF003161">
    <property type="entry name" value="FliG"/>
    <property type="match status" value="1"/>
</dbReference>
<dbReference type="Gene3D" id="1.10.220.30">
    <property type="match status" value="3"/>
</dbReference>
<keyword evidence="8" id="KW-0472">Membrane</keyword>
<feature type="domain" description="Flagellar motor switch protein FliG middle" evidence="11">
    <location>
        <begin position="118"/>
        <end position="190"/>
    </location>
</feature>
<feature type="domain" description="Flagellar motor switch protein FliG N-terminal" evidence="12">
    <location>
        <begin position="10"/>
        <end position="108"/>
    </location>
</feature>
<dbReference type="InterPro" id="IPR032779">
    <property type="entry name" value="FliG_M"/>
</dbReference>
<keyword evidence="13" id="KW-0969">Cilium</keyword>
<keyword evidence="7" id="KW-0283">Flagellar rotation</keyword>
<evidence type="ECO:0000259" key="11">
    <source>
        <dbReference type="Pfam" id="PF14841"/>
    </source>
</evidence>
<dbReference type="Proteomes" id="UP000239203">
    <property type="component" value="Unassembled WGS sequence"/>
</dbReference>
<dbReference type="InterPro" id="IPR011002">
    <property type="entry name" value="FliG_a-hlx"/>
</dbReference>
<dbReference type="RefSeq" id="WP_104480446.1">
    <property type="nucleotide sequence ID" value="NZ_CP154825.1"/>
</dbReference>
<evidence type="ECO:0000259" key="10">
    <source>
        <dbReference type="Pfam" id="PF01706"/>
    </source>
</evidence>
<dbReference type="EMBL" id="PTIX01000010">
    <property type="protein sequence ID" value="PPK66478.1"/>
    <property type="molecule type" value="Genomic_DNA"/>
</dbReference>
<keyword evidence="5" id="KW-1003">Cell membrane</keyword>
<gene>
    <name evidence="13" type="ORF">CLV40_110182</name>
</gene>
<evidence type="ECO:0000256" key="1">
    <source>
        <dbReference type="ARBA" id="ARBA00004117"/>
    </source>
</evidence>
<dbReference type="GO" id="GO:0009425">
    <property type="term" value="C:bacterial-type flagellum basal body"/>
    <property type="evidence" value="ECO:0007669"/>
    <property type="project" value="UniProtKB-SubCell"/>
</dbReference>
<reference evidence="13 14" key="1">
    <citation type="submission" date="2018-02" db="EMBL/GenBank/DDBJ databases">
        <title>Genomic Encyclopedia of Archaeal and Bacterial Type Strains, Phase II (KMG-II): from individual species to whole genera.</title>
        <authorList>
            <person name="Goeker M."/>
        </authorList>
    </citation>
    <scope>NUCLEOTIDE SEQUENCE [LARGE SCALE GENOMIC DNA]</scope>
    <source>
        <strain evidence="13 14">YU 961-1</strain>
    </source>
</reference>
<evidence type="ECO:0000256" key="7">
    <source>
        <dbReference type="ARBA" id="ARBA00022779"/>
    </source>
</evidence>
<sequence length="338" mass="37124">MTELMGGHEGLRKAAVLLLQMGKDGSAKVLSKLREAEVEALSAEVARLGAVESNYTTAVLDEFHAMAKARKHVSHGGMDYARELLIETLGHDRADEIVDRIGATMLDVPFRFLQRAEPRQVLSFLQEEHPQTVALVLAHMPANLASAVLGGLVPDRQSEIALRVATMGRTSPEIVRKLENLLERKLSSLLQPSDVSTIGGVGPLVDIINRSDRATERSILDGLAKRSPELADEIRSQMFMFEDLVGIDDKSLQLVLRNVSGADLATALKGVRDDVRDKITRNLSERASENLIEEIEVLGAVRLRVVEEAQAKIISEIRSLEESGQIVLRRGDDDEFVA</sequence>
<dbReference type="Pfam" id="PF01706">
    <property type="entry name" value="FliG_C"/>
    <property type="match status" value="1"/>
</dbReference>
<evidence type="ECO:0000256" key="3">
    <source>
        <dbReference type="ARBA" id="ARBA00010299"/>
    </source>
</evidence>
<dbReference type="PANTHER" id="PTHR30534">
    <property type="entry name" value="FLAGELLAR MOTOR SWITCH PROTEIN FLIG"/>
    <property type="match status" value="1"/>
</dbReference>
<comment type="caution">
    <text evidence="13">The sequence shown here is derived from an EMBL/GenBank/DDBJ whole genome shotgun (WGS) entry which is preliminary data.</text>
</comment>
<dbReference type="PANTHER" id="PTHR30534:SF0">
    <property type="entry name" value="FLAGELLAR MOTOR SWITCH PROTEIN FLIG"/>
    <property type="match status" value="1"/>
</dbReference>
<keyword evidence="9" id="KW-0975">Bacterial flagellum</keyword>
<dbReference type="Pfam" id="PF14842">
    <property type="entry name" value="FliG_N"/>
    <property type="match status" value="1"/>
</dbReference>
<evidence type="ECO:0000313" key="13">
    <source>
        <dbReference type="EMBL" id="PPK66478.1"/>
    </source>
</evidence>
<evidence type="ECO:0000256" key="6">
    <source>
        <dbReference type="ARBA" id="ARBA00022500"/>
    </source>
</evidence>
<comment type="subcellular location">
    <subcellularLocation>
        <location evidence="1">Bacterial flagellum basal body</location>
    </subcellularLocation>
    <subcellularLocation>
        <location evidence="2">Cell membrane</location>
        <topology evidence="2">Peripheral membrane protein</topology>
        <orientation evidence="2">Cytoplasmic side</orientation>
    </subcellularLocation>
</comment>
<dbReference type="InterPro" id="IPR023087">
    <property type="entry name" value="Flg_Motor_Flig_C"/>
</dbReference>
<dbReference type="AlphaFoldDB" id="A0A2S6GML8"/>